<protein>
    <submittedName>
        <fullName evidence="2">Putative conserved secreted protein</fullName>
    </submittedName>
</protein>
<accession>A0A6B0UR65</accession>
<organism evidence="2">
    <name type="scientific">Ixodes ricinus</name>
    <name type="common">Common tick</name>
    <name type="synonym">Acarus ricinus</name>
    <dbReference type="NCBI Taxonomy" id="34613"/>
    <lineage>
        <taxon>Eukaryota</taxon>
        <taxon>Metazoa</taxon>
        <taxon>Ecdysozoa</taxon>
        <taxon>Arthropoda</taxon>
        <taxon>Chelicerata</taxon>
        <taxon>Arachnida</taxon>
        <taxon>Acari</taxon>
        <taxon>Parasitiformes</taxon>
        <taxon>Ixodida</taxon>
        <taxon>Ixodoidea</taxon>
        <taxon>Ixodidae</taxon>
        <taxon>Ixodinae</taxon>
        <taxon>Ixodes</taxon>
    </lineage>
</organism>
<feature type="signal peptide" evidence="1">
    <location>
        <begin position="1"/>
        <end position="31"/>
    </location>
</feature>
<reference evidence="2" key="1">
    <citation type="submission" date="2019-12" db="EMBL/GenBank/DDBJ databases">
        <title>An insight into the sialome of adult female Ixodes ricinus ticks feeding for 6 days.</title>
        <authorList>
            <person name="Perner J."/>
            <person name="Ribeiro J.M.C."/>
        </authorList>
    </citation>
    <scope>NUCLEOTIDE SEQUENCE</scope>
    <source>
        <strain evidence="2">Semi-engorged</strain>
        <tissue evidence="2">Salivary glands</tissue>
    </source>
</reference>
<dbReference type="EMBL" id="GIFC01010176">
    <property type="protein sequence ID" value="MXU92259.1"/>
    <property type="molecule type" value="Transcribed_RNA"/>
</dbReference>
<keyword evidence="1" id="KW-0732">Signal</keyword>
<sequence length="131" mass="14418">MTNTGHSFIIKTTRLIVAMFVLIAIRRAIPAEVEIKGAGSIASNCDGVIKGLCKPNKHGPLKLVEVAARDCKVFCTYQGTPEFVQTEYIRYLNIKKEEATMPDGMPCAFGAACNKDGKCICKYCNKKKKLK</sequence>
<name>A0A6B0UR65_IXORI</name>
<evidence type="ECO:0000256" key="1">
    <source>
        <dbReference type="SAM" id="SignalP"/>
    </source>
</evidence>
<feature type="chain" id="PRO_5025498021" evidence="1">
    <location>
        <begin position="32"/>
        <end position="131"/>
    </location>
</feature>
<dbReference type="AlphaFoldDB" id="A0A6B0UR65"/>
<proteinExistence type="predicted"/>
<evidence type="ECO:0000313" key="2">
    <source>
        <dbReference type="EMBL" id="MXU92259.1"/>
    </source>
</evidence>